<reference evidence="2" key="1">
    <citation type="submission" date="2021-11" db="EMBL/GenBank/DDBJ databases">
        <authorList>
            <person name="Schell T."/>
        </authorList>
    </citation>
    <scope>NUCLEOTIDE SEQUENCE</scope>
    <source>
        <strain evidence="2">M5</strain>
    </source>
</reference>
<evidence type="ECO:0000313" key="3">
    <source>
        <dbReference type="Proteomes" id="UP000789390"/>
    </source>
</evidence>
<protein>
    <submittedName>
        <fullName evidence="2">Uncharacterized protein</fullName>
    </submittedName>
</protein>
<proteinExistence type="predicted"/>
<name>A0A8J2RAC0_9CRUS</name>
<evidence type="ECO:0000256" key="1">
    <source>
        <dbReference type="SAM" id="SignalP"/>
    </source>
</evidence>
<evidence type="ECO:0000313" key="2">
    <source>
        <dbReference type="EMBL" id="CAH0098728.1"/>
    </source>
</evidence>
<dbReference type="Proteomes" id="UP000789390">
    <property type="component" value="Unassembled WGS sequence"/>
</dbReference>
<organism evidence="2 3">
    <name type="scientific">Daphnia galeata</name>
    <dbReference type="NCBI Taxonomy" id="27404"/>
    <lineage>
        <taxon>Eukaryota</taxon>
        <taxon>Metazoa</taxon>
        <taxon>Ecdysozoa</taxon>
        <taxon>Arthropoda</taxon>
        <taxon>Crustacea</taxon>
        <taxon>Branchiopoda</taxon>
        <taxon>Diplostraca</taxon>
        <taxon>Cladocera</taxon>
        <taxon>Anomopoda</taxon>
        <taxon>Daphniidae</taxon>
        <taxon>Daphnia</taxon>
    </lineage>
</organism>
<dbReference type="OrthoDB" id="6355598at2759"/>
<sequence>MHIFNYFTLVGAVALLAHFTLETDAFTLGRNITLVIDDDSHETTTDNLVDSAERNQTSSTEDDSLEVINSPHLVVKRNPLPATANQQPVQIHVDVSDYSWEDLIENVANKLDDTKAPVDSQPPAAEAIQQQQQQIVIDYDDSLEDLLENVAAHHIHGTAQTVGDVNVQQVNVPSDGAPPTWNDSPSSVLVIQDDYDDDFSLEDYTEFVNPDAVQLTATDFHHLPETLFTHPTSDDWFLVKHFMDDHYVWQLGDELVKEYFWQPVKASDTKKTIQHQQPQTAVQK</sequence>
<gene>
    <name evidence="2" type="ORF">DGAL_LOCUS829</name>
</gene>
<accession>A0A8J2RAC0</accession>
<dbReference type="AlphaFoldDB" id="A0A8J2RAC0"/>
<dbReference type="EMBL" id="CAKKLH010000007">
    <property type="protein sequence ID" value="CAH0098728.1"/>
    <property type="molecule type" value="Genomic_DNA"/>
</dbReference>
<keyword evidence="1" id="KW-0732">Signal</keyword>
<comment type="caution">
    <text evidence="2">The sequence shown here is derived from an EMBL/GenBank/DDBJ whole genome shotgun (WGS) entry which is preliminary data.</text>
</comment>
<feature type="chain" id="PRO_5035248939" evidence="1">
    <location>
        <begin position="26"/>
        <end position="284"/>
    </location>
</feature>
<keyword evidence="3" id="KW-1185">Reference proteome</keyword>
<feature type="signal peptide" evidence="1">
    <location>
        <begin position="1"/>
        <end position="25"/>
    </location>
</feature>